<dbReference type="InterPro" id="IPR011047">
    <property type="entry name" value="Quinoprotein_ADH-like_sf"/>
</dbReference>
<protein>
    <submittedName>
        <fullName evidence="1">Uncharacterized protein</fullName>
    </submittedName>
</protein>
<dbReference type="Gene3D" id="2.130.10.10">
    <property type="entry name" value="YVTN repeat-like/Quinoprotein amine dehydrogenase"/>
    <property type="match status" value="1"/>
</dbReference>
<comment type="caution">
    <text evidence="1">The sequence shown here is derived from an EMBL/GenBank/DDBJ whole genome shotgun (WGS) entry which is preliminary data.</text>
</comment>
<dbReference type="SUPFAM" id="SSF50998">
    <property type="entry name" value="Quinoprotein alcohol dehydrogenase-like"/>
    <property type="match status" value="1"/>
</dbReference>
<dbReference type="Proteomes" id="UP000019275">
    <property type="component" value="Unassembled WGS sequence"/>
</dbReference>
<gene>
    <name evidence="1" type="ORF">KLA_09354</name>
</gene>
<organism evidence="1 2">
    <name type="scientific">Cellulophaga geojensis KL-A</name>
    <dbReference type="NCBI Taxonomy" id="1328323"/>
    <lineage>
        <taxon>Bacteria</taxon>
        <taxon>Pseudomonadati</taxon>
        <taxon>Bacteroidota</taxon>
        <taxon>Flavobacteriia</taxon>
        <taxon>Flavobacteriales</taxon>
        <taxon>Flavobacteriaceae</taxon>
        <taxon>Cellulophaga</taxon>
    </lineage>
</organism>
<reference evidence="1 2" key="1">
    <citation type="journal article" date="2014" name="Genome Announc.">
        <title>Draft Genome Sequence of the Carrageenan-Degrading Bacterium Cellulophaga sp. Strain KL-A, Isolated from Decaying Marine Algae.</title>
        <authorList>
            <person name="Shan D."/>
            <person name="Ying J."/>
            <person name="Li X."/>
            <person name="Gao Z."/>
            <person name="Wei G."/>
            <person name="Shao Z."/>
        </authorList>
    </citation>
    <scope>NUCLEOTIDE SEQUENCE [LARGE SCALE GENOMIC DNA]</scope>
    <source>
        <strain evidence="1 2">KL-A</strain>
    </source>
</reference>
<proteinExistence type="predicted"/>
<name>A0ABN0RNL3_9FLAO</name>
<dbReference type="InterPro" id="IPR015943">
    <property type="entry name" value="WD40/YVTN_repeat-like_dom_sf"/>
</dbReference>
<dbReference type="RefSeq" id="WP_034645284.1">
    <property type="nucleotide sequence ID" value="NZ_ARZX01000010.1"/>
</dbReference>
<dbReference type="EMBL" id="ARZX01000010">
    <property type="protein sequence ID" value="EWH13541.1"/>
    <property type="molecule type" value="Genomic_DNA"/>
</dbReference>
<keyword evidence="2" id="KW-1185">Reference proteome</keyword>
<accession>A0ABN0RNL3</accession>
<sequence length="329" mass="38343">MLKKIKIIKNSKNYQILNYKLQVFNKINKEKVIYDLAKISEITTIEDSSEEIMVEIGNNILDLNLKGFDKKSYESISFLNNPNYVIHNDKVVITKKVNSNFQVTYYISDLPEYNNQKEIYLIGYPIHSYKDFFILHKKEISLYNYIDDKILWSIDITKIGDLNTTIIKTIIRDQLLLILKGTSVICLNIETGKVVWSLNSEIAKQMGVISGEYLYTASNTSLTKIAIASGEVEYAIRFQKEYQLEKLITLYGIEDLTLFKNELWAYTKFGTLSLVCIDKETAYFKKVIPLESLGIKTGIFSFQFYKDKLFIHDHDYTLYIFEKEETDLI</sequence>
<evidence type="ECO:0000313" key="2">
    <source>
        <dbReference type="Proteomes" id="UP000019275"/>
    </source>
</evidence>
<evidence type="ECO:0000313" key="1">
    <source>
        <dbReference type="EMBL" id="EWH13541.1"/>
    </source>
</evidence>